<comment type="pathway">
    <text evidence="3">Quinol/quinone metabolism; 1,4-dihydroxy-2-naphthoate biosynthesis; 1,4-dihydroxy-2-naphthoate from chorismate: step 3/7.</text>
</comment>
<organism evidence="5 6">
    <name type="scientific">Sporolactobacillus mangiferae</name>
    <dbReference type="NCBI Taxonomy" id="2940498"/>
    <lineage>
        <taxon>Bacteria</taxon>
        <taxon>Bacillati</taxon>
        <taxon>Bacillota</taxon>
        <taxon>Bacilli</taxon>
        <taxon>Bacillales</taxon>
        <taxon>Sporolactobacillaceae</taxon>
        <taxon>Sporolactobacillus</taxon>
    </lineage>
</organism>
<evidence type="ECO:0000313" key="6">
    <source>
        <dbReference type="Proteomes" id="UP001203004"/>
    </source>
</evidence>
<gene>
    <name evidence="3 5" type="primary">menH</name>
    <name evidence="5" type="ORF">M3N64_07280</name>
</gene>
<evidence type="ECO:0000256" key="2">
    <source>
        <dbReference type="ARBA" id="ARBA00023239"/>
    </source>
</evidence>
<comment type="subunit">
    <text evidence="3">Monomer.</text>
</comment>
<evidence type="ECO:0000259" key="4">
    <source>
        <dbReference type="Pfam" id="PF00561"/>
    </source>
</evidence>
<sequence length="280" mass="31448">MMTELRGTVYHFEQRGAGFPMLLLHGFTGSVKTWDFLDTAFFRGFRLIAPDIIGHGQTGKPADFHRYSIFEAAKDLCALLDFLNIDRVLLLGYSMGGRLALSFACLYPERTAGLILESASPGLKTEKERKSRRIKDELLAEALVSRGVQAFVARWEQLPLFESQKSMSPEVRAALRAQRLANDANGLACSLRGMGTGAQPSWWAHLPDLRMPTLMITGAIDKKFCVIASEMQKRVPYAEWRTILDSGHAVHLERPKSFMNLVRSYAYQCAERSDIEGDTR</sequence>
<dbReference type="Proteomes" id="UP001203004">
    <property type="component" value="Unassembled WGS sequence"/>
</dbReference>
<keyword evidence="1 3" id="KW-0474">Menaquinone biosynthesis</keyword>
<dbReference type="PRINTS" id="PR00412">
    <property type="entry name" value="EPOXHYDRLASE"/>
</dbReference>
<dbReference type="PANTHER" id="PTHR42916:SF1">
    <property type="entry name" value="PROTEIN PHYLLO, CHLOROPLASTIC"/>
    <property type="match status" value="1"/>
</dbReference>
<comment type="catalytic activity">
    <reaction evidence="3">
        <text>5-enolpyruvoyl-6-hydroxy-2-succinyl-cyclohex-3-ene-1-carboxylate = (1R,6R)-6-hydroxy-2-succinyl-cyclohexa-2,4-diene-1-carboxylate + pyruvate</text>
        <dbReference type="Rhea" id="RHEA:25597"/>
        <dbReference type="ChEBI" id="CHEBI:15361"/>
        <dbReference type="ChEBI" id="CHEBI:58689"/>
        <dbReference type="ChEBI" id="CHEBI:58818"/>
        <dbReference type="EC" id="4.2.99.20"/>
    </reaction>
</comment>
<evidence type="ECO:0000313" key="5">
    <source>
        <dbReference type="EMBL" id="MCL1631750.1"/>
    </source>
</evidence>
<proteinExistence type="inferred from homology"/>
<dbReference type="InterPro" id="IPR000639">
    <property type="entry name" value="Epox_hydrolase-like"/>
</dbReference>
<protein>
    <recommendedName>
        <fullName evidence="3">Putative 2-succinyl-6-hydroxy-2,4-cyclohexadiene-1-carboxylate synthase</fullName>
        <shortName evidence="3">SHCHC synthase</shortName>
        <ecNumber evidence="3">4.2.99.20</ecNumber>
    </recommendedName>
</protein>
<feature type="domain" description="AB hydrolase-1" evidence="4">
    <location>
        <begin position="20"/>
        <end position="255"/>
    </location>
</feature>
<dbReference type="Pfam" id="PF00561">
    <property type="entry name" value="Abhydrolase_1"/>
    <property type="match status" value="1"/>
</dbReference>
<dbReference type="InterPro" id="IPR029058">
    <property type="entry name" value="AB_hydrolase_fold"/>
</dbReference>
<dbReference type="EC" id="4.2.99.20" evidence="3"/>
<dbReference type="EMBL" id="JAMAST010000006">
    <property type="protein sequence ID" value="MCL1631750.1"/>
    <property type="molecule type" value="Genomic_DNA"/>
</dbReference>
<dbReference type="RefSeq" id="WP_249100363.1">
    <property type="nucleotide sequence ID" value="NZ_JAMAST010000006.1"/>
</dbReference>
<comment type="pathway">
    <text evidence="3">Quinol/quinone metabolism; menaquinone biosynthesis.</text>
</comment>
<dbReference type="InterPro" id="IPR022485">
    <property type="entry name" value="SHCHC_synthase_MenH"/>
</dbReference>
<comment type="caution">
    <text evidence="5">The sequence shown here is derived from an EMBL/GenBank/DDBJ whole genome shotgun (WGS) entry which is preliminary data.</text>
</comment>
<dbReference type="InterPro" id="IPR000073">
    <property type="entry name" value="AB_hydrolase_1"/>
</dbReference>
<keyword evidence="2 3" id="KW-0456">Lyase</keyword>
<reference evidence="5 6" key="1">
    <citation type="submission" date="2022-05" db="EMBL/GenBank/DDBJ databases">
        <title>Sporolactobacillus sp nov CPB3-1, isolated from tree bark (Mangifera indica L.).</title>
        <authorList>
            <person name="Phuengjayaem S."/>
            <person name="Tanasupawat S."/>
        </authorList>
    </citation>
    <scope>NUCLEOTIDE SEQUENCE [LARGE SCALE GENOMIC DNA]</scope>
    <source>
        <strain evidence="5 6">CPB3-1</strain>
    </source>
</reference>
<evidence type="ECO:0000256" key="1">
    <source>
        <dbReference type="ARBA" id="ARBA00022428"/>
    </source>
</evidence>
<dbReference type="HAMAP" id="MF_01660">
    <property type="entry name" value="MenH"/>
    <property type="match status" value="1"/>
</dbReference>
<comment type="similarity">
    <text evidence="3">Belongs to the AB hydrolase superfamily. MenH family.</text>
</comment>
<dbReference type="GO" id="GO:0070205">
    <property type="term" value="F:2-succinyl-6-hydroxy-2,4-cyclohexadiene-1-carboxylate synthase activity"/>
    <property type="evidence" value="ECO:0007669"/>
    <property type="project" value="UniProtKB-EC"/>
</dbReference>
<dbReference type="Gene3D" id="3.40.50.1820">
    <property type="entry name" value="alpha/beta hydrolase"/>
    <property type="match status" value="1"/>
</dbReference>
<accession>A0ABT0MBM6</accession>
<dbReference type="NCBIfam" id="TIGR03695">
    <property type="entry name" value="menH_SHCHC"/>
    <property type="match status" value="1"/>
</dbReference>
<dbReference type="SUPFAM" id="SSF53474">
    <property type="entry name" value="alpha/beta-Hydrolases"/>
    <property type="match status" value="1"/>
</dbReference>
<dbReference type="PANTHER" id="PTHR42916">
    <property type="entry name" value="2-SUCCINYL-5-ENOLPYRUVYL-6-HYDROXY-3-CYCLOHEXENE-1-CARBOXYLATE SYNTHASE"/>
    <property type="match status" value="1"/>
</dbReference>
<evidence type="ECO:0000256" key="3">
    <source>
        <dbReference type="HAMAP-Rule" id="MF_01660"/>
    </source>
</evidence>
<dbReference type="PRINTS" id="PR00111">
    <property type="entry name" value="ABHYDROLASE"/>
</dbReference>
<keyword evidence="6" id="KW-1185">Reference proteome</keyword>
<name>A0ABT0MBM6_9BACL</name>
<comment type="function">
    <text evidence="3">Catalyzes a proton abstraction reaction that results in 2,5-elimination of pyruvate from 2-succinyl-5-enolpyruvyl-6-hydroxy-3-cyclohexene-1-carboxylate (SEPHCHC) and the formation of 2-succinyl-6-hydroxy-2,4-cyclohexadiene-1-carboxylate (SHCHC).</text>
</comment>